<sequence>MTAVVELTLSIRVRADERNAAEIAARLLESVEDTLGVPVRRHFARRHRLSRLDCPEWTVAPTGGLTARPLG</sequence>
<dbReference type="Proteomes" id="UP000250434">
    <property type="component" value="Chromosome"/>
</dbReference>
<dbReference type="RefSeq" id="WP_113691079.1">
    <property type="nucleotide sequence ID" value="NZ_CP015163.1"/>
</dbReference>
<keyword evidence="2" id="KW-1185">Reference proteome</keyword>
<name>A0A344L193_9PSEU</name>
<reference evidence="1 2" key="1">
    <citation type="submission" date="2016-04" db="EMBL/GenBank/DDBJ databases">
        <title>Complete genome sequence and analysis of deep-sea sediment isolate, Amycolatopsis sp. WP1.</title>
        <authorList>
            <person name="Wang H."/>
            <person name="Chen S."/>
            <person name="Wu Q."/>
        </authorList>
    </citation>
    <scope>NUCLEOTIDE SEQUENCE [LARGE SCALE GENOMIC DNA]</scope>
    <source>
        <strain evidence="1 2">WP1</strain>
    </source>
</reference>
<gene>
    <name evidence="1" type="ORF">A4R43_04145</name>
</gene>
<evidence type="ECO:0000313" key="2">
    <source>
        <dbReference type="Proteomes" id="UP000250434"/>
    </source>
</evidence>
<dbReference type="EMBL" id="CP015163">
    <property type="protein sequence ID" value="AXB41817.1"/>
    <property type="molecule type" value="Genomic_DNA"/>
</dbReference>
<proteinExistence type="predicted"/>
<dbReference type="KEGG" id="aab:A4R43_04145"/>
<organism evidence="1 2">
    <name type="scientific">Amycolatopsis albispora</name>
    <dbReference type="NCBI Taxonomy" id="1804986"/>
    <lineage>
        <taxon>Bacteria</taxon>
        <taxon>Bacillati</taxon>
        <taxon>Actinomycetota</taxon>
        <taxon>Actinomycetes</taxon>
        <taxon>Pseudonocardiales</taxon>
        <taxon>Pseudonocardiaceae</taxon>
        <taxon>Amycolatopsis</taxon>
    </lineage>
</organism>
<accession>A0A344L193</accession>
<protein>
    <submittedName>
        <fullName evidence="1">Uncharacterized protein</fullName>
    </submittedName>
</protein>
<dbReference type="AlphaFoldDB" id="A0A344L193"/>
<evidence type="ECO:0000313" key="1">
    <source>
        <dbReference type="EMBL" id="AXB41817.1"/>
    </source>
</evidence>